<comment type="cofactor">
    <cofactor evidence="1">
        <name>pantetheine 4'-phosphate</name>
        <dbReference type="ChEBI" id="CHEBI:47942"/>
    </cofactor>
</comment>
<dbReference type="Pfam" id="PF00668">
    <property type="entry name" value="Condensation"/>
    <property type="match status" value="1"/>
</dbReference>
<dbReference type="Gene3D" id="3.30.559.30">
    <property type="entry name" value="Nonribosomal peptide synthetase, condensation domain"/>
    <property type="match status" value="1"/>
</dbReference>
<keyword evidence="4" id="KW-0436">Ligase</keyword>
<evidence type="ECO:0000313" key="5">
    <source>
        <dbReference type="EMBL" id="BAO99217.1"/>
    </source>
</evidence>
<dbReference type="PROSITE" id="PS00455">
    <property type="entry name" value="AMP_BINDING"/>
    <property type="match status" value="1"/>
</dbReference>
<dbReference type="InterPro" id="IPR000873">
    <property type="entry name" value="AMP-dep_synth/lig_dom"/>
</dbReference>
<dbReference type="RefSeq" id="WP_081868990.1">
    <property type="nucleotide sequence ID" value="NZ_CP022088.2"/>
</dbReference>
<evidence type="ECO:0000256" key="2">
    <source>
        <dbReference type="ARBA" id="ARBA00022450"/>
    </source>
</evidence>
<dbReference type="Pfam" id="PF07993">
    <property type="entry name" value="NAD_binding_4"/>
    <property type="match status" value="1"/>
</dbReference>
<proteinExistence type="predicted"/>
<dbReference type="Pfam" id="PF00501">
    <property type="entry name" value="AMP-binding"/>
    <property type="match status" value="1"/>
</dbReference>
<dbReference type="InterPro" id="IPR001242">
    <property type="entry name" value="Condensation_dom"/>
</dbReference>
<evidence type="ECO:0000256" key="4">
    <source>
        <dbReference type="ARBA" id="ARBA00022598"/>
    </source>
</evidence>
<dbReference type="SMART" id="SM00823">
    <property type="entry name" value="PKS_PP"/>
    <property type="match status" value="1"/>
</dbReference>
<dbReference type="SUPFAM" id="SSF52777">
    <property type="entry name" value="CoA-dependent acyltransferases"/>
    <property type="match status" value="2"/>
</dbReference>
<dbReference type="InterPro" id="IPR023213">
    <property type="entry name" value="CAT-like_dom_sf"/>
</dbReference>
<dbReference type="Gene3D" id="3.40.50.720">
    <property type="entry name" value="NAD(P)-binding Rossmann-like Domain"/>
    <property type="match status" value="1"/>
</dbReference>
<dbReference type="SUPFAM" id="SSF47336">
    <property type="entry name" value="ACP-like"/>
    <property type="match status" value="1"/>
</dbReference>
<dbReference type="InterPro" id="IPR036291">
    <property type="entry name" value="NAD(P)-bd_dom_sf"/>
</dbReference>
<dbReference type="SUPFAM" id="SSF51735">
    <property type="entry name" value="NAD(P)-binding Rossmann-fold domains"/>
    <property type="match status" value="1"/>
</dbReference>
<dbReference type="GeneID" id="80361300"/>
<dbReference type="GO" id="GO:0044550">
    <property type="term" value="P:secondary metabolite biosynthetic process"/>
    <property type="evidence" value="ECO:0007669"/>
    <property type="project" value="TreeGrafter"/>
</dbReference>
<evidence type="ECO:0000256" key="3">
    <source>
        <dbReference type="ARBA" id="ARBA00022553"/>
    </source>
</evidence>
<accession>A0A060PU69</accession>
<dbReference type="InterPro" id="IPR045851">
    <property type="entry name" value="AMP-bd_C_sf"/>
</dbReference>
<dbReference type="InterPro" id="IPR020806">
    <property type="entry name" value="PKS_PP-bd"/>
</dbReference>
<dbReference type="Pfam" id="PF00550">
    <property type="entry name" value="PP-binding"/>
    <property type="match status" value="1"/>
</dbReference>
<keyword evidence="2" id="KW-0596">Phosphopantetheine</keyword>
<reference evidence="5" key="1">
    <citation type="journal article" date="2014" name="BMC Genomics">
        <title>Genome based analysis of type-I polyketide synthase and nonribosomal peptide synthetase gene clusters in seven strains of five representative Nocardia species.</title>
        <authorList>
            <person name="Komaki H."/>
            <person name="Ichikawa N."/>
            <person name="Hosoyama A."/>
            <person name="Takahashi-Nakaguchi A."/>
            <person name="Matsuzawa T."/>
            <person name="Suzuki K."/>
            <person name="Fujita N."/>
            <person name="Gonoi T."/>
        </authorList>
    </citation>
    <scope>NUCLEOTIDE SEQUENCE</scope>
    <source>
        <strain evidence="5">NBRC 14402</strain>
    </source>
</reference>
<dbReference type="InterPro" id="IPR013120">
    <property type="entry name" value="FAR_NAD-bd"/>
</dbReference>
<dbReference type="Gene3D" id="1.10.1200.10">
    <property type="entry name" value="ACP-like"/>
    <property type="match status" value="1"/>
</dbReference>
<dbReference type="PANTHER" id="PTHR45527">
    <property type="entry name" value="NONRIBOSOMAL PEPTIDE SYNTHETASE"/>
    <property type="match status" value="1"/>
</dbReference>
<dbReference type="GO" id="GO:0016874">
    <property type="term" value="F:ligase activity"/>
    <property type="evidence" value="ECO:0007669"/>
    <property type="project" value="UniProtKB-KW"/>
</dbReference>
<dbReference type="UniPathway" id="UPA00011"/>
<dbReference type="PROSITE" id="PS50075">
    <property type="entry name" value="CARRIER"/>
    <property type="match status" value="1"/>
</dbReference>
<dbReference type="Gene3D" id="3.40.50.12780">
    <property type="entry name" value="N-terminal domain of ligase-like"/>
    <property type="match status" value="1"/>
</dbReference>
<dbReference type="GO" id="GO:0005737">
    <property type="term" value="C:cytoplasm"/>
    <property type="evidence" value="ECO:0007669"/>
    <property type="project" value="TreeGrafter"/>
</dbReference>
<dbReference type="InterPro" id="IPR010080">
    <property type="entry name" value="Thioester_reductase-like_dom"/>
</dbReference>
<sequence>MTACNEFTTVEARRLPASPAQPGMWFASVYGADPTAYSQPLVLRVPLRLAHGVLVRALASVHRDHTALRTTFEMADDGDLRQVVHGELAPAVDVLDFPGGDPEEWVAEQVARVAATEFDLRDGPLARVRHLRWRAEGRSVLVFNIHHTVFDGLSWKPYLSQLEATYTALTQGREPSRPERRQSIESYERWSDLSADAEALRHWQAKLANAPAAPQLGLPGGGEARQVTRQLILDDDVSRRVRACCAAEGITTSMFFIALCFVLLHRQTRRDDLLLGLPVSVRGAGDAEVLGHLTNTVVLRHRLDRADTARDVLAAVKKEVLEALRHRHMPLAAVLGEVRAGHQDGADDLFNAMITVMPAAARRLDLPAWGVQTWEHAPGGAKYDMAILVDETADRFTVVVEHRTAAPAGGRFTEYLAQRVATLVDSVLADPDTTVAALRWIGADEERAITELCARRGDAPDLGTELTADLFAASAAAAAADPAVRADGTQTSYAELAGRADAIAEALAAEGIRDGQPVAVLLRPGLDLVATVIGVLRAGGSYVTLDPDQPRERLSFALRDCGATILLRSGDAGAAEFELPAGVEVLDYADIDGAVATFDGPRKTPEDTAYIVYTSGSTGRPKGVRLPEITLANLVHNQALCSSGRALRTLQYMPPAFDVFALEVFGTLCTGGTLVVPPAAARTDFAALAELLARERIERVYLPYVALRELAAVLRSATVSLPELREVYVTGERLVVTEDVRAMFRRHPAARLINAYGPSEAHLCSWDELPADPGAWPIIPSIGRVVAGVDAYVLDESGTTGTAQRVPFGVEGELCVAGPVVSPGYLGLPEKTREAMVPDPFVAGQLMYRTGDVVVLAPDGQLHYRGRKDDQVKIRGYRVEPGEIEAALERELAVAAAAVLVVPAGGDRTLHAFVQSDTQPPPDWRARLGTALPDYMIPRRLTRIDAMPVTANGKTDRRALTALCGSDECGPADSNGPDSAGSGSAEAEWTGTERVLAELWAEVLGERPAHPDADFFVLGGHSLLAARLHRMVKRRFDTDVGLAALLSTPTPRGMAHILADRTAAAGPDLRAEAELRDFVVGTRQEPADGTVFLTGATGFLGSHVLDELQRTGHHVRCLVRAGSVEEGRERLRRAFRKFALDPSGLDEVDICLGDLDQPRFGLGSGYEWQARDIAQVYHAAAHINFVVPYHTVKRTNVDGLRHLLDFCAINATPLRLISTMGVFPPDSGTGLIGEETVPGDPASLGIGYSQSKWVGEQLALRARAAGLPVTVHRVGRIAGHRRTGACRHDDFFWLQMKGFALLGRYPDDIVDAPAVDLLPVDYVARAIIQLSEGKPDNETWHLYHPDGLDWPTILETVRAEGYSIAPTSGAEWMGALEQEVGDSDDQRQGLGPLVPLMREGVMRLGTHTFDNEKSRRALADVGCPYPQADTGWIHRMFEYFRAVGAVAPPDGPDTAGDHND</sequence>
<dbReference type="NCBIfam" id="TIGR01746">
    <property type="entry name" value="Thioester-redct"/>
    <property type="match status" value="1"/>
</dbReference>
<dbReference type="CDD" id="cd05235">
    <property type="entry name" value="SDR_e1"/>
    <property type="match status" value="1"/>
</dbReference>
<dbReference type="SUPFAM" id="SSF56801">
    <property type="entry name" value="Acetyl-CoA synthetase-like"/>
    <property type="match status" value="1"/>
</dbReference>
<dbReference type="InterPro" id="IPR042099">
    <property type="entry name" value="ANL_N_sf"/>
</dbReference>
<dbReference type="InterPro" id="IPR010071">
    <property type="entry name" value="AA_adenyl_dom"/>
</dbReference>
<evidence type="ECO:0000256" key="1">
    <source>
        <dbReference type="ARBA" id="ARBA00001957"/>
    </source>
</evidence>
<organism evidence="5">
    <name type="scientific">Nocardia brasiliensis</name>
    <dbReference type="NCBI Taxonomy" id="37326"/>
    <lineage>
        <taxon>Bacteria</taxon>
        <taxon>Bacillati</taxon>
        <taxon>Actinomycetota</taxon>
        <taxon>Actinomycetes</taxon>
        <taxon>Mycobacteriales</taxon>
        <taxon>Nocardiaceae</taxon>
        <taxon>Nocardia</taxon>
    </lineage>
</organism>
<dbReference type="GO" id="GO:0043041">
    <property type="term" value="P:amino acid activation for nonribosomal peptide biosynthetic process"/>
    <property type="evidence" value="ECO:0007669"/>
    <property type="project" value="TreeGrafter"/>
</dbReference>
<dbReference type="Gene3D" id="3.30.300.30">
    <property type="match status" value="1"/>
</dbReference>
<dbReference type="InterPro" id="IPR020845">
    <property type="entry name" value="AMP-binding_CS"/>
</dbReference>
<protein>
    <submittedName>
        <fullName evidence="5">Putative non-ribosomal peptide synthetase</fullName>
    </submittedName>
</protein>
<dbReference type="NCBIfam" id="TIGR01733">
    <property type="entry name" value="AA-adenyl-dom"/>
    <property type="match status" value="1"/>
</dbReference>
<dbReference type="GO" id="GO:0031177">
    <property type="term" value="F:phosphopantetheine binding"/>
    <property type="evidence" value="ECO:0007669"/>
    <property type="project" value="InterPro"/>
</dbReference>
<dbReference type="InterPro" id="IPR036736">
    <property type="entry name" value="ACP-like_sf"/>
</dbReference>
<dbReference type="PANTHER" id="PTHR45527:SF1">
    <property type="entry name" value="FATTY ACID SYNTHASE"/>
    <property type="match status" value="1"/>
</dbReference>
<dbReference type="Gene3D" id="3.30.559.10">
    <property type="entry name" value="Chloramphenicol acetyltransferase-like domain"/>
    <property type="match status" value="1"/>
</dbReference>
<dbReference type="EMBL" id="AB701623">
    <property type="protein sequence ID" value="BAO99217.1"/>
    <property type="molecule type" value="Genomic_DNA"/>
</dbReference>
<dbReference type="InterPro" id="IPR009081">
    <property type="entry name" value="PP-bd_ACP"/>
</dbReference>
<name>A0A060PU69_NOCBR</name>
<keyword evidence="3" id="KW-0597">Phosphoprotein</keyword>
<dbReference type="GO" id="GO:0008610">
    <property type="term" value="P:lipid biosynthetic process"/>
    <property type="evidence" value="ECO:0007669"/>
    <property type="project" value="UniProtKB-ARBA"/>
</dbReference>